<organism evidence="1 2">
    <name type="scientific">Thermomonospora echinospora</name>
    <dbReference type="NCBI Taxonomy" id="1992"/>
    <lineage>
        <taxon>Bacteria</taxon>
        <taxon>Bacillati</taxon>
        <taxon>Actinomycetota</taxon>
        <taxon>Actinomycetes</taxon>
        <taxon>Streptosporangiales</taxon>
        <taxon>Thermomonosporaceae</taxon>
        <taxon>Thermomonospora</taxon>
    </lineage>
</organism>
<dbReference type="EMBL" id="FNVO01000013">
    <property type="protein sequence ID" value="SEG80460.1"/>
    <property type="molecule type" value="Genomic_DNA"/>
</dbReference>
<dbReference type="Proteomes" id="UP000236723">
    <property type="component" value="Unassembled WGS sequence"/>
</dbReference>
<evidence type="ECO:0000313" key="1">
    <source>
        <dbReference type="EMBL" id="SEG80460.1"/>
    </source>
</evidence>
<protein>
    <submittedName>
        <fullName evidence="1">Uncharacterized protein</fullName>
    </submittedName>
</protein>
<proteinExistence type="predicted"/>
<evidence type="ECO:0000313" key="2">
    <source>
        <dbReference type="Proteomes" id="UP000236723"/>
    </source>
</evidence>
<sequence>MQVAPTAGPLRRALTEPLIGVLLLAMAAVALAARDGMVLGWASIGALAGYSLSGSV</sequence>
<dbReference type="AlphaFoldDB" id="A0A1H6D573"/>
<keyword evidence="2" id="KW-1185">Reference proteome</keyword>
<reference evidence="2" key="1">
    <citation type="submission" date="2016-10" db="EMBL/GenBank/DDBJ databases">
        <authorList>
            <person name="Varghese N."/>
            <person name="Submissions S."/>
        </authorList>
    </citation>
    <scope>NUCLEOTIDE SEQUENCE [LARGE SCALE GENOMIC DNA]</scope>
    <source>
        <strain evidence="2">DSM 43163</strain>
    </source>
</reference>
<name>A0A1H6D573_9ACTN</name>
<accession>A0A1H6D573</accession>
<gene>
    <name evidence="1" type="ORF">SAMN04489712_11385</name>
</gene>
<dbReference type="RefSeq" id="WP_200827475.1">
    <property type="nucleotide sequence ID" value="NZ_FNVO01000013.1"/>
</dbReference>